<feature type="domain" description="Serpin" evidence="3">
    <location>
        <begin position="36"/>
        <end position="376"/>
    </location>
</feature>
<dbReference type="GO" id="GO:0004867">
    <property type="term" value="F:serine-type endopeptidase inhibitor activity"/>
    <property type="evidence" value="ECO:0007669"/>
    <property type="project" value="InterPro"/>
</dbReference>
<dbReference type="InterPro" id="IPR036186">
    <property type="entry name" value="Serpin_sf"/>
</dbReference>
<dbReference type="PANTHER" id="PTHR11461">
    <property type="entry name" value="SERINE PROTEASE INHIBITOR, SERPIN"/>
    <property type="match status" value="1"/>
</dbReference>
<accession>A0A8C4RWV0</accession>
<organism evidence="4 5">
    <name type="scientific">Erpetoichthys calabaricus</name>
    <name type="common">Rope fish</name>
    <name type="synonym">Calamoichthys calabaricus</name>
    <dbReference type="NCBI Taxonomy" id="27687"/>
    <lineage>
        <taxon>Eukaryota</taxon>
        <taxon>Metazoa</taxon>
        <taxon>Chordata</taxon>
        <taxon>Craniata</taxon>
        <taxon>Vertebrata</taxon>
        <taxon>Euteleostomi</taxon>
        <taxon>Actinopterygii</taxon>
        <taxon>Polypteriformes</taxon>
        <taxon>Polypteridae</taxon>
        <taxon>Erpetoichthys</taxon>
    </lineage>
</organism>
<sequence length="424" mass="48129">MWQTTMARLILYLCIFKKATGDLQEKFKEINIEFAINFYQMLKETKNNSNVIISPAGISVSMGLLQIGAKRNTFSQLEDVLGYNINDHRVLDYLQKMYDGLNNSSQAGILQLLSAVFIHRDAVISPAFVQQLSSWVNSSLQRTDFSQPDQTHRQINQWMKSHTGGEVTDVISCEHIGSTLAQIAIVSALHFKSTWRRQFSFTNTQNLPFITADGSTIKVPMMYQAAEVNFGQFKTPAEQRLTVLELPFLTNEVSLFLVLPTERKISLTLIEPYITARAISQWTSGLSKIKLDVFLPRFKIKNKFNLKAALFALGIKDLFDPNKADFGGISEQDSLYVSEAIHEAEIEITEHGTKASSATGYLLYYDSTFILVVLLVLEYLESHFVTLFPHQPWALGRNQPWVRHHPLHNILMQMASHTSSYILI</sequence>
<dbReference type="GO" id="GO:0005615">
    <property type="term" value="C:extracellular space"/>
    <property type="evidence" value="ECO:0007669"/>
    <property type="project" value="InterPro"/>
</dbReference>
<keyword evidence="5" id="KW-1185">Reference proteome</keyword>
<keyword evidence="2" id="KW-0732">Signal</keyword>
<protein>
    <submittedName>
        <fullName evidence="4">Serpin peptidase inhibitor, clade E (nexin, plasminogen activator inhibitor type 1), member 3</fullName>
    </submittedName>
</protein>
<evidence type="ECO:0000259" key="3">
    <source>
        <dbReference type="SMART" id="SM00093"/>
    </source>
</evidence>
<dbReference type="GeneTree" id="ENSGT00940000160941"/>
<feature type="signal peptide" evidence="2">
    <location>
        <begin position="1"/>
        <end position="21"/>
    </location>
</feature>
<dbReference type="AlphaFoldDB" id="A0A8C4RWV0"/>
<feature type="chain" id="PRO_5034799240" evidence="2">
    <location>
        <begin position="22"/>
        <end position="424"/>
    </location>
</feature>
<dbReference type="Gene3D" id="2.30.39.10">
    <property type="entry name" value="Alpha-1-antitrypsin, domain 1"/>
    <property type="match status" value="1"/>
</dbReference>
<dbReference type="SMART" id="SM00093">
    <property type="entry name" value="SERPIN"/>
    <property type="match status" value="1"/>
</dbReference>
<gene>
    <name evidence="4" type="primary">SERPINE3</name>
    <name evidence="4" type="synonym">serpine3</name>
</gene>
<dbReference type="Pfam" id="PF00079">
    <property type="entry name" value="Serpin"/>
    <property type="match status" value="1"/>
</dbReference>
<dbReference type="Ensembl" id="ENSECRT00000009018.1">
    <property type="protein sequence ID" value="ENSECRP00000008871.1"/>
    <property type="gene ID" value="ENSECRG00000005959.1"/>
</dbReference>
<evidence type="ECO:0000313" key="4">
    <source>
        <dbReference type="Ensembl" id="ENSECRP00000008871.1"/>
    </source>
</evidence>
<reference evidence="4" key="2">
    <citation type="submission" date="2025-08" db="UniProtKB">
        <authorList>
            <consortium name="Ensembl"/>
        </authorList>
    </citation>
    <scope>IDENTIFICATION</scope>
</reference>
<dbReference type="Proteomes" id="UP000694620">
    <property type="component" value="Chromosome 4"/>
</dbReference>
<dbReference type="InterPro" id="IPR000215">
    <property type="entry name" value="Serpin_fam"/>
</dbReference>
<proteinExistence type="inferred from homology"/>
<reference evidence="4" key="3">
    <citation type="submission" date="2025-09" db="UniProtKB">
        <authorList>
            <consortium name="Ensembl"/>
        </authorList>
    </citation>
    <scope>IDENTIFICATION</scope>
</reference>
<dbReference type="PANTHER" id="PTHR11461:SF129">
    <property type="entry name" value="SERPIN E3"/>
    <property type="match status" value="1"/>
</dbReference>
<dbReference type="Gene3D" id="3.30.497.10">
    <property type="entry name" value="Antithrombin, subunit I, domain 2"/>
    <property type="match status" value="1"/>
</dbReference>
<dbReference type="InterPro" id="IPR023796">
    <property type="entry name" value="Serpin_dom"/>
</dbReference>
<reference evidence="4" key="1">
    <citation type="submission" date="2021-06" db="EMBL/GenBank/DDBJ databases">
        <authorList>
            <consortium name="Wellcome Sanger Institute Data Sharing"/>
        </authorList>
    </citation>
    <scope>NUCLEOTIDE SEQUENCE [LARGE SCALE GENOMIC DNA]</scope>
</reference>
<dbReference type="InterPro" id="IPR042185">
    <property type="entry name" value="Serpin_sf_2"/>
</dbReference>
<evidence type="ECO:0000256" key="2">
    <source>
        <dbReference type="SAM" id="SignalP"/>
    </source>
</evidence>
<evidence type="ECO:0000256" key="1">
    <source>
        <dbReference type="RuleBase" id="RU000411"/>
    </source>
</evidence>
<evidence type="ECO:0000313" key="5">
    <source>
        <dbReference type="Proteomes" id="UP000694620"/>
    </source>
</evidence>
<dbReference type="InterPro" id="IPR042178">
    <property type="entry name" value="Serpin_sf_1"/>
</dbReference>
<dbReference type="SUPFAM" id="SSF56574">
    <property type="entry name" value="Serpins"/>
    <property type="match status" value="1"/>
</dbReference>
<name>A0A8C4RWV0_ERPCA</name>
<comment type="similarity">
    <text evidence="1">Belongs to the serpin family.</text>
</comment>